<comment type="similarity">
    <text evidence="2 7">Belongs to the EMP24/GP25L family.</text>
</comment>
<keyword evidence="5 8" id="KW-1133">Transmembrane helix</keyword>
<evidence type="ECO:0000256" key="6">
    <source>
        <dbReference type="ARBA" id="ARBA00023136"/>
    </source>
</evidence>
<dbReference type="EMBL" id="JANBQF010000502">
    <property type="protein sequence ID" value="KAJ2000657.1"/>
    <property type="molecule type" value="Genomic_DNA"/>
</dbReference>
<evidence type="ECO:0000313" key="12">
    <source>
        <dbReference type="Proteomes" id="UP001150907"/>
    </source>
</evidence>
<evidence type="ECO:0000256" key="2">
    <source>
        <dbReference type="ARBA" id="ARBA00007104"/>
    </source>
</evidence>
<dbReference type="SMART" id="SM01190">
    <property type="entry name" value="EMP24_GP25L"/>
    <property type="match status" value="1"/>
</dbReference>
<comment type="caution">
    <text evidence="11">The sequence shown here is derived from an EMBL/GenBank/DDBJ whole genome shotgun (WGS) entry which is preliminary data.</text>
</comment>
<evidence type="ECO:0000256" key="3">
    <source>
        <dbReference type="ARBA" id="ARBA00022692"/>
    </source>
</evidence>
<gene>
    <name evidence="11" type="primary">ERP1</name>
    <name evidence="11" type="ORF">H4R26_004511</name>
</gene>
<protein>
    <submittedName>
        <fullName evidence="11">Emp24p/erv25p- protein</fullName>
    </submittedName>
</protein>
<comment type="subcellular location">
    <subcellularLocation>
        <location evidence="1 7">Membrane</location>
        <topology evidence="1 7">Single-pass type I membrane protein</topology>
    </subcellularLocation>
</comment>
<dbReference type="OrthoDB" id="3427at2759"/>
<dbReference type="AlphaFoldDB" id="A0A9W8EDY5"/>
<dbReference type="GO" id="GO:0016020">
    <property type="term" value="C:membrane"/>
    <property type="evidence" value="ECO:0007669"/>
    <property type="project" value="UniProtKB-SubCell"/>
</dbReference>
<organism evidence="11 12">
    <name type="scientific">Coemansia thaxteri</name>
    <dbReference type="NCBI Taxonomy" id="2663907"/>
    <lineage>
        <taxon>Eukaryota</taxon>
        <taxon>Fungi</taxon>
        <taxon>Fungi incertae sedis</taxon>
        <taxon>Zoopagomycota</taxon>
        <taxon>Kickxellomycotina</taxon>
        <taxon>Kickxellomycetes</taxon>
        <taxon>Kickxellales</taxon>
        <taxon>Kickxellaceae</taxon>
        <taxon>Coemansia</taxon>
    </lineage>
</organism>
<evidence type="ECO:0000256" key="8">
    <source>
        <dbReference type="SAM" id="Phobius"/>
    </source>
</evidence>
<proteinExistence type="inferred from homology"/>
<keyword evidence="4 9" id="KW-0732">Signal</keyword>
<sequence>MPRLAATAGLLLVLLALANLSTALHFYLRDGEQQCFLEELPKGFLVTGHYKTEEWREADKRYIENPAISVSLTADDNYAAHRVMSQKGASQGKFSFTAGNAGEHTLCVQAHGMQAGGWLTSSIVKFTLDISIGEADDGGRSAIEKIKDISHRIRVLNAQLEEIKTEQKYQRTRELEFDSVTSSIKRRVIYWAFIQLTIVGAVCYWQLRHLRRFFEAKKLV</sequence>
<feature type="transmembrane region" description="Helical" evidence="8">
    <location>
        <begin position="188"/>
        <end position="207"/>
    </location>
</feature>
<feature type="signal peptide" evidence="9">
    <location>
        <begin position="1"/>
        <end position="23"/>
    </location>
</feature>
<dbReference type="InterPro" id="IPR015720">
    <property type="entry name" value="Emp24-like"/>
</dbReference>
<evidence type="ECO:0000256" key="1">
    <source>
        <dbReference type="ARBA" id="ARBA00004479"/>
    </source>
</evidence>
<keyword evidence="6 8" id="KW-0472">Membrane</keyword>
<evidence type="ECO:0000259" key="10">
    <source>
        <dbReference type="PROSITE" id="PS50866"/>
    </source>
</evidence>
<dbReference type="Proteomes" id="UP001150907">
    <property type="component" value="Unassembled WGS sequence"/>
</dbReference>
<evidence type="ECO:0000256" key="5">
    <source>
        <dbReference type="ARBA" id="ARBA00022989"/>
    </source>
</evidence>
<reference evidence="11" key="1">
    <citation type="submission" date="2022-07" db="EMBL/GenBank/DDBJ databases">
        <title>Phylogenomic reconstructions and comparative analyses of Kickxellomycotina fungi.</title>
        <authorList>
            <person name="Reynolds N.K."/>
            <person name="Stajich J.E."/>
            <person name="Barry K."/>
            <person name="Grigoriev I.V."/>
            <person name="Crous P."/>
            <person name="Smith M.E."/>
        </authorList>
    </citation>
    <scope>NUCLEOTIDE SEQUENCE</scope>
    <source>
        <strain evidence="11">IMI 214461</strain>
    </source>
</reference>
<keyword evidence="3 7" id="KW-0812">Transmembrane</keyword>
<evidence type="ECO:0000256" key="7">
    <source>
        <dbReference type="RuleBase" id="RU003827"/>
    </source>
</evidence>
<dbReference type="Pfam" id="PF01105">
    <property type="entry name" value="EMP24_GP25L"/>
    <property type="match status" value="1"/>
</dbReference>
<feature type="chain" id="PRO_5040743266" evidence="9">
    <location>
        <begin position="24"/>
        <end position="220"/>
    </location>
</feature>
<evidence type="ECO:0000256" key="9">
    <source>
        <dbReference type="SAM" id="SignalP"/>
    </source>
</evidence>
<accession>A0A9W8EDY5</accession>
<evidence type="ECO:0000256" key="4">
    <source>
        <dbReference type="ARBA" id="ARBA00022729"/>
    </source>
</evidence>
<feature type="domain" description="GOLD" evidence="10">
    <location>
        <begin position="33"/>
        <end position="130"/>
    </location>
</feature>
<name>A0A9W8EDY5_9FUNG</name>
<keyword evidence="12" id="KW-1185">Reference proteome</keyword>
<dbReference type="InterPro" id="IPR009038">
    <property type="entry name" value="GOLD_dom"/>
</dbReference>
<dbReference type="PANTHER" id="PTHR22811">
    <property type="entry name" value="TRANSMEMBRANE EMP24 DOMAIN-CONTAINING PROTEIN"/>
    <property type="match status" value="1"/>
</dbReference>
<dbReference type="PROSITE" id="PS50866">
    <property type="entry name" value="GOLD"/>
    <property type="match status" value="1"/>
</dbReference>
<evidence type="ECO:0000313" key="11">
    <source>
        <dbReference type="EMBL" id="KAJ2000657.1"/>
    </source>
</evidence>